<dbReference type="EMBL" id="NJAI01000002">
    <property type="protein sequence ID" value="PHM56446.1"/>
    <property type="molecule type" value="Genomic_DNA"/>
</dbReference>
<evidence type="ECO:0000313" key="14">
    <source>
        <dbReference type="Proteomes" id="UP000225433"/>
    </source>
</evidence>
<accession>A0A2G0QB59</accession>
<evidence type="ECO:0000256" key="10">
    <source>
        <dbReference type="RuleBase" id="RU367149"/>
    </source>
</evidence>
<protein>
    <recommendedName>
        <fullName evidence="10">Aromatic amino acid permease</fullName>
    </recommendedName>
</protein>
<keyword evidence="6 10" id="KW-0812">Transmembrane</keyword>
<dbReference type="AlphaFoldDB" id="A0A2G0QB59"/>
<dbReference type="Gene3D" id="1.20.1740.10">
    <property type="entry name" value="Amino acid/polyamine transporter I"/>
    <property type="match status" value="1"/>
</dbReference>
<dbReference type="GO" id="GO:0005886">
    <property type="term" value="C:plasma membrane"/>
    <property type="evidence" value="ECO:0007669"/>
    <property type="project" value="UniProtKB-SubCell"/>
</dbReference>
<dbReference type="InterPro" id="IPR013061">
    <property type="entry name" value="Trp/try_permease_CS"/>
</dbReference>
<keyword evidence="5 10" id="KW-0997">Cell inner membrane</keyword>
<dbReference type="OrthoDB" id="18749at2"/>
<feature type="transmembrane region" description="Helical" evidence="10">
    <location>
        <begin position="273"/>
        <end position="298"/>
    </location>
</feature>
<evidence type="ECO:0000313" key="11">
    <source>
        <dbReference type="EMBL" id="AOM40605.1"/>
    </source>
</evidence>
<feature type="transmembrane region" description="Helical" evidence="10">
    <location>
        <begin position="75"/>
        <end position="98"/>
    </location>
</feature>
<keyword evidence="4 10" id="KW-1003">Cell membrane</keyword>
<evidence type="ECO:0000313" key="13">
    <source>
        <dbReference type="Proteomes" id="UP000094600"/>
    </source>
</evidence>
<comment type="function">
    <text evidence="10">Involved in transporting aromatic amino acids across the cytoplasmic membrane.</text>
</comment>
<keyword evidence="13" id="KW-1185">Reference proteome</keyword>
<evidence type="ECO:0000313" key="12">
    <source>
        <dbReference type="EMBL" id="PHM56446.1"/>
    </source>
</evidence>
<proteinExistence type="inferred from homology"/>
<evidence type="ECO:0000256" key="1">
    <source>
        <dbReference type="ARBA" id="ARBA00004429"/>
    </source>
</evidence>
<dbReference type="PANTHER" id="PTHR46997:SF2">
    <property type="entry name" value="TYROSINE-SPECIFIC TRANSPORT SYSTEM"/>
    <property type="match status" value="1"/>
</dbReference>
<evidence type="ECO:0000256" key="3">
    <source>
        <dbReference type="ARBA" id="ARBA00022448"/>
    </source>
</evidence>
<dbReference type="Proteomes" id="UP000094600">
    <property type="component" value="Chromosome"/>
</dbReference>
<organism evidence="12 14">
    <name type="scientific">Xenorhabdus hominickii</name>
    <dbReference type="NCBI Taxonomy" id="351679"/>
    <lineage>
        <taxon>Bacteria</taxon>
        <taxon>Pseudomonadati</taxon>
        <taxon>Pseudomonadota</taxon>
        <taxon>Gammaproteobacteria</taxon>
        <taxon>Enterobacterales</taxon>
        <taxon>Morganellaceae</taxon>
        <taxon>Xenorhabdus</taxon>
    </lineage>
</organism>
<evidence type="ECO:0000256" key="7">
    <source>
        <dbReference type="ARBA" id="ARBA00022970"/>
    </source>
</evidence>
<keyword evidence="7 10" id="KW-0029">Amino-acid transport</keyword>
<keyword evidence="3 10" id="KW-0813">Transport</keyword>
<dbReference type="NCBIfam" id="NF011711">
    <property type="entry name" value="PRK15132.1"/>
    <property type="match status" value="1"/>
</dbReference>
<comment type="similarity">
    <text evidence="2 10">Belongs to the amino acid/polyamine transporter 2 family. Mtr/TnaB/TyrP permease subfamily.</text>
</comment>
<dbReference type="PANTHER" id="PTHR46997">
    <property type="entry name" value="LOW AFFINITY TRYPTOPHAN PERMEASE-RELATED"/>
    <property type="match status" value="1"/>
</dbReference>
<dbReference type="RefSeq" id="WP_069316315.1">
    <property type="nucleotide sequence ID" value="NZ_CAWNQJ010000046.1"/>
</dbReference>
<evidence type="ECO:0000256" key="2">
    <source>
        <dbReference type="ARBA" id="ARBA00005452"/>
    </source>
</evidence>
<feature type="transmembrane region" description="Helical" evidence="10">
    <location>
        <begin position="118"/>
        <end position="138"/>
    </location>
</feature>
<feature type="transmembrane region" description="Helical" evidence="10">
    <location>
        <begin position="33"/>
        <end position="55"/>
    </location>
</feature>
<dbReference type="InterPro" id="IPR013059">
    <property type="entry name" value="Trp_tyr_transpt"/>
</dbReference>
<dbReference type="InterPro" id="IPR018227">
    <property type="entry name" value="Amino_acid_transport_2"/>
</dbReference>
<comment type="subcellular location">
    <subcellularLocation>
        <location evidence="1 10">Cell inner membrane</location>
        <topology evidence="1 10">Multi-pass membrane protein</topology>
    </subcellularLocation>
</comment>
<name>A0A2G0QB59_XENHO</name>
<evidence type="ECO:0000256" key="5">
    <source>
        <dbReference type="ARBA" id="ARBA00022519"/>
    </source>
</evidence>
<dbReference type="NCBIfam" id="TIGR00837">
    <property type="entry name" value="araaP"/>
    <property type="match status" value="1"/>
</dbReference>
<feature type="transmembrane region" description="Helical" evidence="10">
    <location>
        <begin position="335"/>
        <end position="356"/>
    </location>
</feature>
<keyword evidence="8 10" id="KW-1133">Transmembrane helix</keyword>
<keyword evidence="9 10" id="KW-0472">Membrane</keyword>
<feature type="transmembrane region" description="Helical" evidence="10">
    <location>
        <begin position="174"/>
        <end position="196"/>
    </location>
</feature>
<evidence type="ECO:0000256" key="6">
    <source>
        <dbReference type="ARBA" id="ARBA00022692"/>
    </source>
</evidence>
<dbReference type="GO" id="GO:0003333">
    <property type="term" value="P:amino acid transmembrane transport"/>
    <property type="evidence" value="ECO:0007669"/>
    <property type="project" value="InterPro"/>
</dbReference>
<feature type="transmembrane region" description="Helical" evidence="10">
    <location>
        <begin position="217"/>
        <end position="235"/>
    </location>
</feature>
<sequence>MKNRTVGSIFIVAGTTIGAGMLAMPLAAAGVGFGTTFVMLVALWALMSYTALLLVEVYQHNKFNTGLGTIAKRYLGVGGQVLTGFSMLFLMYALTTAYISGAGELLAASLSSWLDKPISVSAGIIAFTIIAGGVVCIGTQSVDLINRLLFTAKIIFLVLVLGVMMLHVDKINLISMPIEQGLVLSAIPVIFTSFGFHGSIPSIVSYMGGDTNKLRKIFIIGSAIPLCAYILWQLVTLGAISSNTFVGILAQQSGLNGFLQAVREVVASPKVELAVHLFADLALATSFLGVSLGLFDYLADLLKRRNHAKGRLQTGLVTFVPPLLCALYYPNFVMALTFAAVALSILALLLPCLLVWQSRAENQGGYRVKGGKPALVFVFLCGIAVIAIQMAIVTGLLPSVG</sequence>
<dbReference type="PROSITE" id="PS00594">
    <property type="entry name" value="AROMATIC_AA_PERMEASE_1"/>
    <property type="match status" value="1"/>
</dbReference>
<feature type="transmembrane region" description="Helical" evidence="10">
    <location>
        <begin position="310"/>
        <end position="329"/>
    </location>
</feature>
<reference evidence="12 14" key="2">
    <citation type="journal article" date="2017" name="Nat. Microbiol.">
        <title>Natural product diversity associated with the nematode symbionts Photorhabdus and Xenorhabdus.</title>
        <authorList>
            <person name="Tobias N.J."/>
            <person name="Wolff H."/>
            <person name="Djahanschiri B."/>
            <person name="Grundmann F."/>
            <person name="Kronenwerth M."/>
            <person name="Shi Y.M."/>
            <person name="Simonyi S."/>
            <person name="Grun P."/>
            <person name="Shapiro-Ilan D."/>
            <person name="Pidot S.J."/>
            <person name="Stinear T.P."/>
            <person name="Ebersberger I."/>
            <person name="Bode H.B."/>
        </authorList>
    </citation>
    <scope>NUCLEOTIDE SEQUENCE [LARGE SCALE GENOMIC DNA]</scope>
    <source>
        <strain evidence="12 14">DSM 17903</strain>
    </source>
</reference>
<dbReference type="Pfam" id="PF03222">
    <property type="entry name" value="Trp_Tyr_perm"/>
    <property type="match status" value="1"/>
</dbReference>
<dbReference type="PRINTS" id="PR00166">
    <property type="entry name" value="AROAAPRMEASE"/>
</dbReference>
<reference evidence="11 13" key="1">
    <citation type="submission" date="2016-06" db="EMBL/GenBank/DDBJ databases">
        <title>Bacterial characters and pathogenicity of Xenorhabdus hominickii from an entomopathogenic nematode, Steinernema monticolum.</title>
        <authorList>
            <person name="Park Y."/>
            <person name="Kim Y."/>
        </authorList>
    </citation>
    <scope>NUCLEOTIDE SEQUENCE [LARGE SCALE GENOMIC DNA]</scope>
    <source>
        <strain evidence="11 13">ANU1</strain>
    </source>
</reference>
<feature type="transmembrane region" description="Helical" evidence="10">
    <location>
        <begin position="150"/>
        <end position="168"/>
    </location>
</feature>
<feature type="transmembrane region" description="Helical" evidence="10">
    <location>
        <begin position="376"/>
        <end position="397"/>
    </location>
</feature>
<dbReference type="KEGG" id="xho:A9255_08395"/>
<gene>
    <name evidence="11" type="ORF">A9255_08395</name>
    <name evidence="12" type="ORF">Xhom_01935</name>
</gene>
<dbReference type="EMBL" id="CP016176">
    <property type="protein sequence ID" value="AOM40605.1"/>
    <property type="molecule type" value="Genomic_DNA"/>
</dbReference>
<feature type="transmembrane region" description="Helical" evidence="10">
    <location>
        <begin position="7"/>
        <end position="27"/>
    </location>
</feature>
<dbReference type="GO" id="GO:0015173">
    <property type="term" value="F:aromatic amino acid transmembrane transporter activity"/>
    <property type="evidence" value="ECO:0007669"/>
    <property type="project" value="UniProtKB-UniRule"/>
</dbReference>
<evidence type="ECO:0000256" key="8">
    <source>
        <dbReference type="ARBA" id="ARBA00022989"/>
    </source>
</evidence>
<dbReference type="Proteomes" id="UP000225433">
    <property type="component" value="Unassembled WGS sequence"/>
</dbReference>
<dbReference type="STRING" id="351679.A9255_08395"/>
<evidence type="ECO:0000256" key="4">
    <source>
        <dbReference type="ARBA" id="ARBA00022475"/>
    </source>
</evidence>
<evidence type="ECO:0000256" key="9">
    <source>
        <dbReference type="ARBA" id="ARBA00023136"/>
    </source>
</evidence>